<accession>A5Z796</accession>
<protein>
    <submittedName>
        <fullName evidence="1">Uncharacterized protein</fullName>
    </submittedName>
</protein>
<evidence type="ECO:0000313" key="1">
    <source>
        <dbReference type="EMBL" id="EDM51251.1"/>
    </source>
</evidence>
<reference evidence="1 2" key="1">
    <citation type="submission" date="2007-03" db="EMBL/GenBank/DDBJ databases">
        <authorList>
            <person name="Fulton L."/>
            <person name="Clifton S."/>
            <person name="Fulton B."/>
            <person name="Xu J."/>
            <person name="Minx P."/>
            <person name="Pepin K.H."/>
            <person name="Johnson M."/>
            <person name="Thiruvilangam P."/>
            <person name="Bhonagiri V."/>
            <person name="Nash W.E."/>
            <person name="Mardis E.R."/>
            <person name="Wilson R.K."/>
        </authorList>
    </citation>
    <scope>NUCLEOTIDE SEQUENCE [LARGE SCALE GENOMIC DNA]</scope>
    <source>
        <strain evidence="1 2">ATCC 27560</strain>
    </source>
</reference>
<name>A5Z796_9FIRM</name>
<gene>
    <name evidence="1" type="ORF">EUBVEN_01578</name>
</gene>
<sequence length="33" mass="3624">MICDFDFVCVCRATPCSSLGTVIAVRIRIPCSF</sequence>
<comment type="caution">
    <text evidence="1">The sequence shown here is derived from an EMBL/GenBank/DDBJ whole genome shotgun (WGS) entry which is preliminary data.</text>
</comment>
<dbReference type="AlphaFoldDB" id="A5Z796"/>
<dbReference type="HOGENOM" id="CLU_3381942_0_0_9"/>
<dbReference type="EMBL" id="AAVL02000034">
    <property type="protein sequence ID" value="EDM51251.1"/>
    <property type="molecule type" value="Genomic_DNA"/>
</dbReference>
<evidence type="ECO:0000313" key="2">
    <source>
        <dbReference type="Proteomes" id="UP000006000"/>
    </source>
</evidence>
<reference evidence="1 2" key="2">
    <citation type="submission" date="2007-04" db="EMBL/GenBank/DDBJ databases">
        <title>Draft genome sequence of Eubacterium ventriosum (ATCC 27560).</title>
        <authorList>
            <person name="Sudarsanam P."/>
            <person name="Ley R."/>
            <person name="Guruge J."/>
            <person name="Turnbaugh P.J."/>
            <person name="Mahowald M."/>
            <person name="Liep D."/>
            <person name="Gordon J."/>
        </authorList>
    </citation>
    <scope>NUCLEOTIDE SEQUENCE [LARGE SCALE GENOMIC DNA]</scope>
    <source>
        <strain evidence="1 2">ATCC 27560</strain>
    </source>
</reference>
<proteinExistence type="predicted"/>
<organism evidence="1 2">
    <name type="scientific">Eubacterium ventriosum ATCC 27560</name>
    <dbReference type="NCBI Taxonomy" id="411463"/>
    <lineage>
        <taxon>Bacteria</taxon>
        <taxon>Bacillati</taxon>
        <taxon>Bacillota</taxon>
        <taxon>Clostridia</taxon>
        <taxon>Eubacteriales</taxon>
        <taxon>Eubacteriaceae</taxon>
        <taxon>Eubacterium</taxon>
    </lineage>
</organism>
<dbReference type="Proteomes" id="UP000006000">
    <property type="component" value="Unassembled WGS sequence"/>
</dbReference>